<dbReference type="PANTHER" id="PTHR21646:SF24">
    <property type="entry name" value="UBIQUITIN CARBOXYL-TERMINAL HYDROLASE"/>
    <property type="match status" value="1"/>
</dbReference>
<feature type="region of interest" description="Disordered" evidence="8">
    <location>
        <begin position="385"/>
        <end position="413"/>
    </location>
</feature>
<dbReference type="PROSITE" id="PS50235">
    <property type="entry name" value="USP_3"/>
    <property type="match status" value="1"/>
</dbReference>
<feature type="region of interest" description="Disordered" evidence="8">
    <location>
        <begin position="1151"/>
        <end position="1213"/>
    </location>
</feature>
<feature type="compositionally biased region" description="Low complexity" evidence="8">
    <location>
        <begin position="27"/>
        <end position="37"/>
    </location>
</feature>
<evidence type="ECO:0000256" key="2">
    <source>
        <dbReference type="ARBA" id="ARBA00009085"/>
    </source>
</evidence>
<dbReference type="GO" id="GO:0004843">
    <property type="term" value="F:cysteine-type deubiquitinase activity"/>
    <property type="evidence" value="ECO:0007669"/>
    <property type="project" value="UniProtKB-EC"/>
</dbReference>
<keyword evidence="6" id="KW-0378">Hydrolase</keyword>
<dbReference type="Gene3D" id="3.90.70.10">
    <property type="entry name" value="Cysteine proteinases"/>
    <property type="match status" value="2"/>
</dbReference>
<keyword evidence="5" id="KW-0833">Ubl conjugation pathway</keyword>
<evidence type="ECO:0000256" key="7">
    <source>
        <dbReference type="ARBA" id="ARBA00022807"/>
    </source>
</evidence>
<organism evidence="11 12">
    <name type="scientific">Rhizopogon vesiculosus</name>
    <dbReference type="NCBI Taxonomy" id="180088"/>
    <lineage>
        <taxon>Eukaryota</taxon>
        <taxon>Fungi</taxon>
        <taxon>Dikarya</taxon>
        <taxon>Basidiomycota</taxon>
        <taxon>Agaricomycotina</taxon>
        <taxon>Agaricomycetes</taxon>
        <taxon>Agaricomycetidae</taxon>
        <taxon>Boletales</taxon>
        <taxon>Suillineae</taxon>
        <taxon>Rhizopogonaceae</taxon>
        <taxon>Rhizopogon</taxon>
    </lineage>
</organism>
<evidence type="ECO:0000256" key="8">
    <source>
        <dbReference type="SAM" id="MobiDB-lite"/>
    </source>
</evidence>
<dbReference type="InterPro" id="IPR001394">
    <property type="entry name" value="Peptidase_C19_UCH"/>
</dbReference>
<dbReference type="InterPro" id="IPR018200">
    <property type="entry name" value="USP_CS"/>
</dbReference>
<dbReference type="Gene3D" id="3.30.2230.10">
    <property type="entry name" value="DUSP-like"/>
    <property type="match status" value="1"/>
</dbReference>
<feature type="region of interest" description="Disordered" evidence="8">
    <location>
        <begin position="1235"/>
        <end position="1259"/>
    </location>
</feature>
<dbReference type="InterPro" id="IPR050185">
    <property type="entry name" value="Ub_carboxyl-term_hydrolase"/>
</dbReference>
<feature type="domain" description="DUSP" evidence="10">
    <location>
        <begin position="100"/>
        <end position="205"/>
    </location>
</feature>
<protein>
    <recommendedName>
        <fullName evidence="3">ubiquitinyl hydrolase 1</fullName>
        <ecNumber evidence="3">3.4.19.12</ecNumber>
    </recommendedName>
</protein>
<feature type="compositionally biased region" description="Polar residues" evidence="8">
    <location>
        <begin position="1294"/>
        <end position="1305"/>
    </location>
</feature>
<sequence>MSLPSPAASPSSKSIDLTSTSRKRQRSQSMQSDSSTSVKRAASEGPSSAAPISIDHLTHTTSAVVPARESEIDAYMADQGEDLPLHPVALTQPPPPATNLSIEEKVARINELRAKPMVAGDTWYIISREWFKRWQIACGILLDKVVVIREEDIGPPDNSSLFDAHGNLASSLVENIDVEFLPQEAWFELVAWCVSFIRISPFSSLYPSRFRYGQPIKPLPRSVIARGFLQCSLELRPPRLKVLVLKDLGPDANITGPPHPYVTVSIRDNMKTLCKALASAVTARKNIPYRIWKIEPGDFSGSHFSVSQLVSWRAKLVGDEIDKTVEDNLIGPDDAFVVEFQENGSWIVDASQIVGASAPSVHVPPPLFGPDTNFFSSMGNNPTLTSFPSTQSFRTPSPSRRGSSSKANESSVVPFKSSGYKPSFKTIQEPGTLGLGNMGNTCFMNSALQCLAHTKELTDYFLSGVYQDELNPDNPLGMNGAIAEAFGMLLHRIWARDSTATSYAPREFKSQLQRFAPQFSGYQQHDSQELVAFLLDGLHEDLNRVLKKPYVEKPDWEGGQDLELAKLAQKSWEGYMQRNDSVIVDLFQGQYQSTLVCPECQKVSITFDPFMYLTLPLPVKKKWRHPILYVPWDLSEPHKKVSVEIGLDASFKDLKTLIGRWMGAQPENLLTIEMFRDRFYKNLDDSVLCGELHNTDIIYCFELPCNSRQSRSYKQKDDDPFILPVILADVVPPRSAYSSHSRAATTSNFGKPFIIVVTQDQARSVEGMYDAVIDRLQRWTINARDLFTWEARPADDAVTIPLSRVSPIDTLAEIKENGDVVDEMVIEGDITNQKVLVEEDAGMEPVADEVPYIVHTKQDIFNLRLYTGYKDYTGGIHGSTYRSEHWEDRIEEAGQGVPLLKEGDALYCEFDENMKAYYFGNSQFDNARWDEWETFFHPEFLEAQKVAEETKNRGISLDDCLAEFTKEEQLGEDDLWYCPRCKKHQQATKKFDLWKVPDILAVHLKRFSNSRALRDKIDAFVDFPIEGLDLTTLVSERLVGTRLAQSGVNIHELGIGEVEEPLIYDLYAVDEHMGGLGGGHYRAYALNHVTEQWYHFDDSFVTRASAREAVNANAYLLFYKRRSNAPLGGKTHEKIEEACRKTVDAVEIENTTENDVQLPTPPSESAAPTPFPFSLAQKSSSVGYLTPRSNTRSTPASSPPPLDDGDPPTFEESQNDELLIPEGSLDALEIASHRYDFPNPSDRVSPTSSIEAEPDYDDPQCSSLLRNANIDDWVASHGNSLPSPAGSDSDMMNPFSNVNSQTMSAASMMDTEEIPR</sequence>
<proteinExistence type="inferred from homology"/>
<feature type="compositionally biased region" description="Low complexity" evidence="8">
    <location>
        <begin position="392"/>
        <end position="405"/>
    </location>
</feature>
<comment type="caution">
    <text evidence="11">The sequence shown here is derived from an EMBL/GenBank/DDBJ whole genome shotgun (WGS) entry which is preliminary data.</text>
</comment>
<dbReference type="Proteomes" id="UP000183567">
    <property type="component" value="Unassembled WGS sequence"/>
</dbReference>
<evidence type="ECO:0000256" key="3">
    <source>
        <dbReference type="ARBA" id="ARBA00012759"/>
    </source>
</evidence>
<accession>A0A1J8QMS3</accession>
<dbReference type="InterPro" id="IPR028889">
    <property type="entry name" value="USP"/>
</dbReference>
<dbReference type="InterPro" id="IPR038765">
    <property type="entry name" value="Papain-like_cys_pep_sf"/>
</dbReference>
<evidence type="ECO:0000256" key="6">
    <source>
        <dbReference type="ARBA" id="ARBA00022801"/>
    </source>
</evidence>
<dbReference type="EMBL" id="LVVM01005392">
    <property type="protein sequence ID" value="OJA10706.1"/>
    <property type="molecule type" value="Genomic_DNA"/>
</dbReference>
<evidence type="ECO:0000313" key="11">
    <source>
        <dbReference type="EMBL" id="OJA10706.1"/>
    </source>
</evidence>
<dbReference type="Pfam" id="PF06337">
    <property type="entry name" value="DUSP"/>
    <property type="match status" value="1"/>
</dbReference>
<dbReference type="OrthoDB" id="292964at2759"/>
<dbReference type="SUPFAM" id="SSF54001">
    <property type="entry name" value="Cysteine proteinases"/>
    <property type="match status" value="1"/>
</dbReference>
<dbReference type="Pfam" id="PF00443">
    <property type="entry name" value="UCH"/>
    <property type="match status" value="1"/>
</dbReference>
<evidence type="ECO:0000259" key="10">
    <source>
        <dbReference type="PROSITE" id="PS51283"/>
    </source>
</evidence>
<dbReference type="STRING" id="180088.A0A1J8QMS3"/>
<dbReference type="PANTHER" id="PTHR21646">
    <property type="entry name" value="UBIQUITIN CARBOXYL-TERMINAL HYDROLASE"/>
    <property type="match status" value="1"/>
</dbReference>
<gene>
    <name evidence="11" type="ORF">AZE42_01055</name>
</gene>
<comment type="catalytic activity">
    <reaction evidence="1">
        <text>Thiol-dependent hydrolysis of ester, thioester, amide, peptide and isopeptide bonds formed by the C-terminal Gly of ubiquitin (a 76-residue protein attached to proteins as an intracellular targeting signal).</text>
        <dbReference type="EC" id="3.4.19.12"/>
    </reaction>
</comment>
<keyword evidence="12" id="KW-1185">Reference proteome</keyword>
<reference evidence="11 12" key="1">
    <citation type="submission" date="2016-03" db="EMBL/GenBank/DDBJ databases">
        <title>Comparative genomics of the ectomycorrhizal sister species Rhizopogon vinicolor and Rhizopogon vesiculosus (Basidiomycota: Boletales) reveals a divergence of the mating type B locus.</title>
        <authorList>
            <person name="Mujic A.B."/>
            <person name="Kuo A."/>
            <person name="Tritt A."/>
            <person name="Lipzen A."/>
            <person name="Chen C."/>
            <person name="Johnson J."/>
            <person name="Sharma A."/>
            <person name="Barry K."/>
            <person name="Grigoriev I.V."/>
            <person name="Spatafora J.W."/>
        </authorList>
    </citation>
    <scope>NUCLEOTIDE SEQUENCE [LARGE SCALE GENOMIC DNA]</scope>
    <source>
        <strain evidence="11 12">AM-OR11-056</strain>
    </source>
</reference>
<feature type="region of interest" description="Disordered" evidence="8">
    <location>
        <begin position="1"/>
        <end position="55"/>
    </location>
</feature>
<keyword evidence="7" id="KW-0788">Thiol protease</keyword>
<evidence type="ECO:0000259" key="9">
    <source>
        <dbReference type="PROSITE" id="PS50235"/>
    </source>
</evidence>
<dbReference type="CDD" id="cd02674">
    <property type="entry name" value="Peptidase_C19R"/>
    <property type="match status" value="1"/>
</dbReference>
<evidence type="ECO:0000256" key="4">
    <source>
        <dbReference type="ARBA" id="ARBA00022670"/>
    </source>
</evidence>
<dbReference type="InterPro" id="IPR035927">
    <property type="entry name" value="DUSP-like_sf"/>
</dbReference>
<feature type="compositionally biased region" description="Low complexity" evidence="8">
    <location>
        <begin position="1"/>
        <end position="20"/>
    </location>
</feature>
<dbReference type="GO" id="GO:0006508">
    <property type="term" value="P:proteolysis"/>
    <property type="evidence" value="ECO:0007669"/>
    <property type="project" value="UniProtKB-KW"/>
</dbReference>
<dbReference type="InterPro" id="IPR006615">
    <property type="entry name" value="Pept_C19_DUSP"/>
</dbReference>
<dbReference type="SUPFAM" id="SSF143791">
    <property type="entry name" value="DUSP-like"/>
    <property type="match status" value="1"/>
</dbReference>
<dbReference type="PROSITE" id="PS00972">
    <property type="entry name" value="USP_1"/>
    <property type="match status" value="1"/>
</dbReference>
<dbReference type="GO" id="GO:0016579">
    <property type="term" value="P:protein deubiquitination"/>
    <property type="evidence" value="ECO:0007669"/>
    <property type="project" value="InterPro"/>
</dbReference>
<evidence type="ECO:0000256" key="5">
    <source>
        <dbReference type="ARBA" id="ARBA00022786"/>
    </source>
</evidence>
<dbReference type="PROSITE" id="PS00973">
    <property type="entry name" value="USP_2"/>
    <property type="match status" value="1"/>
</dbReference>
<evidence type="ECO:0000256" key="1">
    <source>
        <dbReference type="ARBA" id="ARBA00000707"/>
    </source>
</evidence>
<dbReference type="PROSITE" id="PS51283">
    <property type="entry name" value="DUSP"/>
    <property type="match status" value="1"/>
</dbReference>
<keyword evidence="4" id="KW-0645">Protease</keyword>
<evidence type="ECO:0000313" key="12">
    <source>
        <dbReference type="Proteomes" id="UP000183567"/>
    </source>
</evidence>
<feature type="region of interest" description="Disordered" evidence="8">
    <location>
        <begin position="1274"/>
        <end position="1316"/>
    </location>
</feature>
<comment type="similarity">
    <text evidence="2">Belongs to the peptidase C19 family.</text>
</comment>
<feature type="compositionally biased region" description="Polar residues" evidence="8">
    <location>
        <begin position="1176"/>
        <end position="1196"/>
    </location>
</feature>
<feature type="domain" description="USP" evidence="9">
    <location>
        <begin position="433"/>
        <end position="1122"/>
    </location>
</feature>
<name>A0A1J8QMS3_9AGAM</name>
<dbReference type="EC" id="3.4.19.12" evidence="3"/>